<dbReference type="Proteomes" id="UP001378960">
    <property type="component" value="Unassembled WGS sequence"/>
</dbReference>
<dbReference type="GO" id="GO:0032543">
    <property type="term" value="P:mitochondrial translation"/>
    <property type="evidence" value="ECO:0007669"/>
    <property type="project" value="InterPro"/>
</dbReference>
<organism evidence="2 3">
    <name type="scientific">Pichia kluyveri</name>
    <name type="common">Yeast</name>
    <dbReference type="NCBI Taxonomy" id="36015"/>
    <lineage>
        <taxon>Eukaryota</taxon>
        <taxon>Fungi</taxon>
        <taxon>Dikarya</taxon>
        <taxon>Ascomycota</taxon>
        <taxon>Saccharomycotina</taxon>
        <taxon>Pichiomycetes</taxon>
        <taxon>Pichiales</taxon>
        <taxon>Pichiaceae</taxon>
        <taxon>Pichia</taxon>
    </lineage>
</organism>
<keyword evidence="2" id="KW-0689">Ribosomal protein</keyword>
<evidence type="ECO:0000259" key="1">
    <source>
        <dbReference type="Pfam" id="PF10213"/>
    </source>
</evidence>
<accession>A0AAV5R536</accession>
<dbReference type="AlphaFoldDB" id="A0AAV5R536"/>
<dbReference type="InterPro" id="IPR019349">
    <property type="entry name" value="Ribosomal_mS35_mit"/>
</dbReference>
<evidence type="ECO:0000313" key="2">
    <source>
        <dbReference type="EMBL" id="GMM46370.1"/>
    </source>
</evidence>
<dbReference type="InterPro" id="IPR039848">
    <property type="entry name" value="Ribosomal_mS35_mt"/>
</dbReference>
<gene>
    <name evidence="2" type="ORF">DAPK24_029450</name>
</gene>
<evidence type="ECO:0000313" key="3">
    <source>
        <dbReference type="Proteomes" id="UP001378960"/>
    </source>
</evidence>
<dbReference type="EMBL" id="BTGB01000003">
    <property type="protein sequence ID" value="GMM46370.1"/>
    <property type="molecule type" value="Genomic_DNA"/>
</dbReference>
<reference evidence="2 3" key="1">
    <citation type="journal article" date="2023" name="Elife">
        <title>Identification of key yeast species and microbe-microbe interactions impacting larval growth of Drosophila in the wild.</title>
        <authorList>
            <person name="Mure A."/>
            <person name="Sugiura Y."/>
            <person name="Maeda R."/>
            <person name="Honda K."/>
            <person name="Sakurai N."/>
            <person name="Takahashi Y."/>
            <person name="Watada M."/>
            <person name="Katoh T."/>
            <person name="Gotoh A."/>
            <person name="Gotoh Y."/>
            <person name="Taniguchi I."/>
            <person name="Nakamura K."/>
            <person name="Hayashi T."/>
            <person name="Katayama T."/>
            <person name="Uemura T."/>
            <person name="Hattori Y."/>
        </authorList>
    </citation>
    <scope>NUCLEOTIDE SEQUENCE [LARGE SCALE GENOMIC DNA]</scope>
    <source>
        <strain evidence="2 3">PK-24</strain>
    </source>
</reference>
<proteinExistence type="predicted"/>
<dbReference type="PANTHER" id="PTHR13490:SF0">
    <property type="entry name" value="SMALL RIBOSOMAL SUBUNIT PROTEIN MS35"/>
    <property type="match status" value="1"/>
</dbReference>
<comment type="caution">
    <text evidence="2">The sequence shown here is derived from an EMBL/GenBank/DDBJ whole genome shotgun (WGS) entry which is preliminary data.</text>
</comment>
<dbReference type="GO" id="GO:0005763">
    <property type="term" value="C:mitochondrial small ribosomal subunit"/>
    <property type="evidence" value="ECO:0007669"/>
    <property type="project" value="TreeGrafter"/>
</dbReference>
<dbReference type="PANTHER" id="PTHR13490">
    <property type="entry name" value="MITOCHONDRIAL 28S RIBOSOMAL PROTEIN S28"/>
    <property type="match status" value="1"/>
</dbReference>
<dbReference type="GO" id="GO:0003735">
    <property type="term" value="F:structural constituent of ribosome"/>
    <property type="evidence" value="ECO:0007669"/>
    <property type="project" value="InterPro"/>
</dbReference>
<sequence>MFKGLTSSSLIHHPQLWKGLPSNVIQQLYRARVIKLGKNYKPSKIELDSILSTAKSPLEAQIIYNSYISTEADVCKADADTDYDNYITEGEYMEDPLEPNGFDEYPSTAQDIVRDFRDLMEFNRKAAFELPKLSKYRQIYNNNEVTPFKYKYTKYLGESHPAESKVSVIIDIKKLNDLNNDSLHKLKLISGPRYNPINETIAITSNRFLEPAQNASFISTIINDLINESKKDPQYFNDIPLDTRHIKEKPKPKFPDSWLNEYIPNQKIVD</sequence>
<protein>
    <submittedName>
        <fullName evidence="2">Mitochondrial 37S ribosomal protein</fullName>
    </submittedName>
</protein>
<keyword evidence="2" id="KW-0687">Ribonucleoprotein</keyword>
<dbReference type="Pfam" id="PF10213">
    <property type="entry name" value="MRP-S28"/>
    <property type="match status" value="1"/>
</dbReference>
<feature type="domain" description="Small ribosomal subunit protein mS35 mitochondrial conserved" evidence="1">
    <location>
        <begin position="144"/>
        <end position="258"/>
    </location>
</feature>
<keyword evidence="3" id="KW-1185">Reference proteome</keyword>
<name>A0AAV5R536_PICKL</name>